<reference evidence="1" key="1">
    <citation type="submission" date="2021-02" db="EMBL/GenBank/DDBJ databases">
        <authorList>
            <person name="Nowell W R."/>
        </authorList>
    </citation>
    <scope>NUCLEOTIDE SEQUENCE</scope>
</reference>
<proteinExistence type="predicted"/>
<organism evidence="1 2">
    <name type="scientific">Adineta ricciae</name>
    <name type="common">Rotifer</name>
    <dbReference type="NCBI Taxonomy" id="249248"/>
    <lineage>
        <taxon>Eukaryota</taxon>
        <taxon>Metazoa</taxon>
        <taxon>Spiralia</taxon>
        <taxon>Gnathifera</taxon>
        <taxon>Rotifera</taxon>
        <taxon>Eurotatoria</taxon>
        <taxon>Bdelloidea</taxon>
        <taxon>Adinetida</taxon>
        <taxon>Adinetidae</taxon>
        <taxon>Adineta</taxon>
    </lineage>
</organism>
<evidence type="ECO:0000313" key="2">
    <source>
        <dbReference type="Proteomes" id="UP000663852"/>
    </source>
</evidence>
<dbReference type="EMBL" id="CAJNOJ010000051">
    <property type="protein sequence ID" value="CAF0967007.1"/>
    <property type="molecule type" value="Genomic_DNA"/>
</dbReference>
<accession>A0A814E7A3</accession>
<gene>
    <name evidence="1" type="ORF">EDS130_LOCUS13174</name>
</gene>
<name>A0A814E7A3_ADIRI</name>
<sequence>MDTDRVNLSAKDEALLILEYLENEQMSKTFLNFLEENKHLAELRARLYANYEHPGQYSTETDNEVIDFQSFFNLSKQNERLDQTFLTSQIDTNNSNDLFFDDDFLNVNLNDLISQTPPMDYPHDLPDTPVPSVPPVSLNENEDFNSALEQLFAMQHEPLATPPHQIVQIISETTPKPSFTKCIVVTQDFLQSMYTQQPTITSSNISSIPRAKRRRRRLKAGKENYHQQRKIMPRTPPVNSLDIYIYTHIIFVSTSNFPSQQSVLIQTNASPAT</sequence>
<dbReference type="OrthoDB" id="10001135at2759"/>
<evidence type="ECO:0000313" key="1">
    <source>
        <dbReference type="EMBL" id="CAF0967007.1"/>
    </source>
</evidence>
<dbReference type="AlphaFoldDB" id="A0A814E7A3"/>
<dbReference type="Proteomes" id="UP000663852">
    <property type="component" value="Unassembled WGS sequence"/>
</dbReference>
<protein>
    <submittedName>
        <fullName evidence="1">Uncharacterized protein</fullName>
    </submittedName>
</protein>
<comment type="caution">
    <text evidence="1">The sequence shown here is derived from an EMBL/GenBank/DDBJ whole genome shotgun (WGS) entry which is preliminary data.</text>
</comment>